<dbReference type="SUPFAM" id="SSF55811">
    <property type="entry name" value="Nudix"/>
    <property type="match status" value="1"/>
</dbReference>
<dbReference type="PROSITE" id="PS00893">
    <property type="entry name" value="NUDIX_BOX"/>
    <property type="match status" value="1"/>
</dbReference>
<evidence type="ECO:0000259" key="17">
    <source>
        <dbReference type="PROSITE" id="PS51462"/>
    </source>
</evidence>
<keyword evidence="6" id="KW-0227">DNA damage</keyword>
<feature type="domain" description="Nudix hydrolase" evidence="17">
    <location>
        <begin position="1"/>
        <end position="127"/>
    </location>
</feature>
<dbReference type="PANTHER" id="PTHR47707:SF1">
    <property type="entry name" value="NUDIX HYDROLASE FAMILY PROTEIN"/>
    <property type="match status" value="1"/>
</dbReference>
<evidence type="ECO:0000256" key="14">
    <source>
        <dbReference type="ARBA" id="ARBA00041592"/>
    </source>
</evidence>
<keyword evidence="4" id="KW-0235">DNA replication</keyword>
<name>A0ABY5IRT1_9FLAO</name>
<dbReference type="Gene3D" id="3.90.79.10">
    <property type="entry name" value="Nucleoside Triphosphate Pyrophosphohydrolase"/>
    <property type="match status" value="1"/>
</dbReference>
<evidence type="ECO:0000256" key="7">
    <source>
        <dbReference type="ARBA" id="ARBA00022801"/>
    </source>
</evidence>
<dbReference type="PANTHER" id="PTHR47707">
    <property type="entry name" value="8-OXO-DGTP DIPHOSPHATASE"/>
    <property type="match status" value="1"/>
</dbReference>
<dbReference type="CDD" id="cd03425">
    <property type="entry name" value="NUDIX_MutT_NudA_like"/>
    <property type="match status" value="1"/>
</dbReference>
<evidence type="ECO:0000256" key="3">
    <source>
        <dbReference type="ARBA" id="ARBA00022457"/>
    </source>
</evidence>
<keyword evidence="19" id="KW-1185">Reference proteome</keyword>
<keyword evidence="7" id="KW-0378">Hydrolase</keyword>
<accession>A0ABY5IRT1</accession>
<evidence type="ECO:0000313" key="19">
    <source>
        <dbReference type="Proteomes" id="UP001059844"/>
    </source>
</evidence>
<comment type="catalytic activity">
    <reaction evidence="10">
        <text>8-oxo-dGTP + H2O = 8-oxo-dGMP + diphosphate + H(+)</text>
        <dbReference type="Rhea" id="RHEA:31575"/>
        <dbReference type="ChEBI" id="CHEBI:15377"/>
        <dbReference type="ChEBI" id="CHEBI:15378"/>
        <dbReference type="ChEBI" id="CHEBI:33019"/>
        <dbReference type="ChEBI" id="CHEBI:63224"/>
        <dbReference type="ChEBI" id="CHEBI:77896"/>
        <dbReference type="EC" id="3.6.1.55"/>
    </reaction>
</comment>
<dbReference type="InterPro" id="IPR020084">
    <property type="entry name" value="NUDIX_hydrolase_CS"/>
</dbReference>
<evidence type="ECO:0000256" key="5">
    <source>
        <dbReference type="ARBA" id="ARBA00022723"/>
    </source>
</evidence>
<dbReference type="InterPro" id="IPR015797">
    <property type="entry name" value="NUDIX_hydrolase-like_dom_sf"/>
</dbReference>
<evidence type="ECO:0000256" key="2">
    <source>
        <dbReference type="ARBA" id="ARBA00005582"/>
    </source>
</evidence>
<evidence type="ECO:0000256" key="1">
    <source>
        <dbReference type="ARBA" id="ARBA00001946"/>
    </source>
</evidence>
<evidence type="ECO:0000256" key="11">
    <source>
        <dbReference type="ARBA" id="ARBA00036904"/>
    </source>
</evidence>
<evidence type="ECO:0000256" key="4">
    <source>
        <dbReference type="ARBA" id="ARBA00022705"/>
    </source>
</evidence>
<dbReference type="Proteomes" id="UP001059844">
    <property type="component" value="Chromosome"/>
</dbReference>
<evidence type="ECO:0000256" key="12">
    <source>
        <dbReference type="ARBA" id="ARBA00038905"/>
    </source>
</evidence>
<dbReference type="InterPro" id="IPR047127">
    <property type="entry name" value="MutT-like"/>
</dbReference>
<comment type="catalytic activity">
    <reaction evidence="11">
        <text>8-oxo-GTP + H2O = 8-oxo-GMP + diphosphate + H(+)</text>
        <dbReference type="Rhea" id="RHEA:67616"/>
        <dbReference type="ChEBI" id="CHEBI:15377"/>
        <dbReference type="ChEBI" id="CHEBI:15378"/>
        <dbReference type="ChEBI" id="CHEBI:33019"/>
        <dbReference type="ChEBI" id="CHEBI:143553"/>
        <dbReference type="ChEBI" id="CHEBI:145694"/>
    </reaction>
</comment>
<sequence>MKIINVVCGISINDNGIFLARLNTTKRNAGLWEFPGGKTHELETHQEALVREFFEELNIDIQVNEYFMKSEIIIDKKQIVLHSYFVDFKTEPKSSIDHDLLGRFNKAELSNLKLSKADISFVDQIIKNKLIN</sequence>
<evidence type="ECO:0000256" key="16">
    <source>
        <dbReference type="ARBA" id="ARBA00042798"/>
    </source>
</evidence>
<organism evidence="18 19">
    <name type="scientific">Flavobacterium cerinum</name>
    <dbReference type="NCBI Taxonomy" id="2502784"/>
    <lineage>
        <taxon>Bacteria</taxon>
        <taxon>Pseudomonadati</taxon>
        <taxon>Bacteroidota</taxon>
        <taxon>Flavobacteriia</taxon>
        <taxon>Flavobacteriales</taxon>
        <taxon>Flavobacteriaceae</taxon>
        <taxon>Flavobacterium</taxon>
    </lineage>
</organism>
<dbReference type="PROSITE" id="PS51462">
    <property type="entry name" value="NUDIX"/>
    <property type="match status" value="1"/>
</dbReference>
<keyword evidence="8" id="KW-0460">Magnesium</keyword>
<proteinExistence type="inferred from homology"/>
<protein>
    <recommendedName>
        <fullName evidence="13">8-oxo-dGTP diphosphatase</fullName>
        <ecNumber evidence="12">3.6.1.55</ecNumber>
    </recommendedName>
    <alternativeName>
        <fullName evidence="16">7,8-dihydro-8-oxoguanine-triphosphatase</fullName>
    </alternativeName>
    <alternativeName>
        <fullName evidence="15">Mutator protein MutT</fullName>
    </alternativeName>
    <alternativeName>
        <fullName evidence="14">dGTP pyrophosphohydrolase</fullName>
    </alternativeName>
</protein>
<evidence type="ECO:0000256" key="9">
    <source>
        <dbReference type="ARBA" id="ARBA00023204"/>
    </source>
</evidence>
<evidence type="ECO:0000256" key="13">
    <source>
        <dbReference type="ARBA" id="ARBA00040794"/>
    </source>
</evidence>
<evidence type="ECO:0000256" key="8">
    <source>
        <dbReference type="ARBA" id="ARBA00022842"/>
    </source>
</evidence>
<dbReference type="EMBL" id="CP101751">
    <property type="protein sequence ID" value="UUC45553.1"/>
    <property type="molecule type" value="Genomic_DNA"/>
</dbReference>
<keyword evidence="9" id="KW-0234">DNA repair</keyword>
<comment type="similarity">
    <text evidence="2">Belongs to the Nudix hydrolase family.</text>
</comment>
<gene>
    <name evidence="18" type="ORF">NOX80_18275</name>
</gene>
<keyword evidence="3" id="KW-0515">Mutator protein</keyword>
<dbReference type="EC" id="3.6.1.55" evidence="12"/>
<evidence type="ECO:0000313" key="18">
    <source>
        <dbReference type="EMBL" id="UUC45553.1"/>
    </source>
</evidence>
<evidence type="ECO:0000256" key="10">
    <source>
        <dbReference type="ARBA" id="ARBA00035861"/>
    </source>
</evidence>
<dbReference type="Pfam" id="PF00293">
    <property type="entry name" value="NUDIX"/>
    <property type="match status" value="1"/>
</dbReference>
<reference evidence="18" key="1">
    <citation type="submission" date="2022-07" db="EMBL/GenBank/DDBJ databases">
        <title>Isolation, identification, and degradation of a PFOSA degrading strain from sewage treatment plant.</title>
        <authorList>
            <person name="Zhang L."/>
            <person name="Huo Y."/>
        </authorList>
    </citation>
    <scope>NUCLEOTIDE SEQUENCE</scope>
    <source>
        <strain evidence="18">C1</strain>
    </source>
</reference>
<evidence type="ECO:0000256" key="6">
    <source>
        <dbReference type="ARBA" id="ARBA00022763"/>
    </source>
</evidence>
<dbReference type="InterPro" id="IPR000086">
    <property type="entry name" value="NUDIX_hydrolase_dom"/>
</dbReference>
<dbReference type="RefSeq" id="WP_256551246.1">
    <property type="nucleotide sequence ID" value="NZ_CP101751.1"/>
</dbReference>
<comment type="cofactor">
    <cofactor evidence="1">
        <name>Mg(2+)</name>
        <dbReference type="ChEBI" id="CHEBI:18420"/>
    </cofactor>
</comment>
<evidence type="ECO:0000256" key="15">
    <source>
        <dbReference type="ARBA" id="ARBA00041979"/>
    </source>
</evidence>
<keyword evidence="5" id="KW-0479">Metal-binding</keyword>